<gene>
    <name evidence="1" type="ORF">RCL2_000647900</name>
</gene>
<evidence type="ECO:0000313" key="1">
    <source>
        <dbReference type="EMBL" id="GES79165.1"/>
    </source>
</evidence>
<reference evidence="1" key="1">
    <citation type="submission" date="2019-10" db="EMBL/GenBank/DDBJ databases">
        <title>Conservation and host-specific expression of non-tandemly repeated heterogenous ribosome RNA gene in arbuscular mycorrhizal fungi.</title>
        <authorList>
            <person name="Maeda T."/>
            <person name="Kobayashi Y."/>
            <person name="Nakagawa T."/>
            <person name="Ezawa T."/>
            <person name="Yamaguchi K."/>
            <person name="Bino T."/>
            <person name="Nishimoto Y."/>
            <person name="Shigenobu S."/>
            <person name="Kawaguchi M."/>
        </authorList>
    </citation>
    <scope>NUCLEOTIDE SEQUENCE</scope>
    <source>
        <strain evidence="1">HR1</strain>
    </source>
</reference>
<dbReference type="AlphaFoldDB" id="A0A8H3L386"/>
<organism evidence="1 2">
    <name type="scientific">Rhizophagus clarus</name>
    <dbReference type="NCBI Taxonomy" id="94130"/>
    <lineage>
        <taxon>Eukaryota</taxon>
        <taxon>Fungi</taxon>
        <taxon>Fungi incertae sedis</taxon>
        <taxon>Mucoromycota</taxon>
        <taxon>Glomeromycotina</taxon>
        <taxon>Glomeromycetes</taxon>
        <taxon>Glomerales</taxon>
        <taxon>Glomeraceae</taxon>
        <taxon>Rhizophagus</taxon>
    </lineage>
</organism>
<sequence>MERTIHKFIPFIRFYHMTSEDFLSKVYPFKVLIPKDMIDNLLAFHMKSDEKLNTNIIPPRSPEYDSILVNNKHYFALFSSWIEKKNDYSRV</sequence>
<proteinExistence type="predicted"/>
<dbReference type="EMBL" id="BLAL01000043">
    <property type="protein sequence ID" value="GES79165.1"/>
    <property type="molecule type" value="Genomic_DNA"/>
</dbReference>
<dbReference type="Proteomes" id="UP000615446">
    <property type="component" value="Unassembled WGS sequence"/>
</dbReference>
<comment type="caution">
    <text evidence="1">The sequence shown here is derived from an EMBL/GenBank/DDBJ whole genome shotgun (WGS) entry which is preliminary data.</text>
</comment>
<name>A0A8H3L386_9GLOM</name>
<evidence type="ECO:0000313" key="2">
    <source>
        <dbReference type="Proteomes" id="UP000615446"/>
    </source>
</evidence>
<accession>A0A8H3L386</accession>
<dbReference type="OrthoDB" id="6359816at2759"/>
<protein>
    <submittedName>
        <fullName evidence="1">BTB/POZ domain-containing protein</fullName>
    </submittedName>
</protein>